<dbReference type="Gene3D" id="2.30.30.940">
    <property type="match status" value="1"/>
</dbReference>
<dbReference type="InterPro" id="IPR050534">
    <property type="entry name" value="Coronavir_polyprotein_1ab"/>
</dbReference>
<comment type="similarity">
    <text evidence="3">Belongs to the RecD family. RecD2 subfamily.</text>
</comment>
<dbReference type="Pfam" id="PF13245">
    <property type="entry name" value="AAA_19"/>
    <property type="match status" value="1"/>
</dbReference>
<feature type="domain" description="ATP-dependent RecD2 DNA helicase OB-fold" evidence="8">
    <location>
        <begin position="15"/>
        <end position="93"/>
    </location>
</feature>
<evidence type="ECO:0000259" key="5">
    <source>
        <dbReference type="Pfam" id="PF13538"/>
    </source>
</evidence>
<dbReference type="GO" id="GO:0043139">
    <property type="term" value="F:5'-3' DNA helicase activity"/>
    <property type="evidence" value="ECO:0007669"/>
    <property type="project" value="UniProtKB-UniRule"/>
</dbReference>
<evidence type="ECO:0000313" key="10">
    <source>
        <dbReference type="Proteomes" id="UP000036045"/>
    </source>
</evidence>
<dbReference type="GO" id="GO:0017116">
    <property type="term" value="F:single-stranded DNA helicase activity"/>
    <property type="evidence" value="ECO:0007669"/>
    <property type="project" value="TreeGrafter"/>
</dbReference>
<evidence type="ECO:0000259" key="8">
    <source>
        <dbReference type="Pfam" id="PF23139"/>
    </source>
</evidence>
<dbReference type="GO" id="GO:0016887">
    <property type="term" value="F:ATP hydrolysis activity"/>
    <property type="evidence" value="ECO:0007669"/>
    <property type="project" value="RHEA"/>
</dbReference>
<dbReference type="PATRIC" id="fig|1397.4.peg.3435"/>
<name>A0A0J1I8T8_NIACI</name>
<evidence type="ECO:0000313" key="9">
    <source>
        <dbReference type="EMBL" id="KLV22379.1"/>
    </source>
</evidence>
<proteinExistence type="inferred from homology"/>
<accession>A0A0J1I8T8</accession>
<dbReference type="NCBIfam" id="TIGR01448">
    <property type="entry name" value="recD_rel"/>
    <property type="match status" value="1"/>
</dbReference>
<dbReference type="Pfam" id="PF18335">
    <property type="entry name" value="SH3_13"/>
    <property type="match status" value="1"/>
</dbReference>
<keyword evidence="2 3" id="KW-0067">ATP-binding</keyword>
<dbReference type="Pfam" id="PF14490">
    <property type="entry name" value="HHH_RecD2"/>
    <property type="match status" value="1"/>
</dbReference>
<reference evidence="9 10" key="1">
    <citation type="submission" date="2015-05" db="EMBL/GenBank/DDBJ databases">
        <title>Whole genome sequence and identification of bacterial endophytes from Costus igneus.</title>
        <authorList>
            <person name="Lee Y.P."/>
            <person name="Gan H.M."/>
            <person name="Eng W."/>
            <person name="Wheatley M.S."/>
            <person name="Caraballo A."/>
            <person name="Polter S."/>
            <person name="Savka M.A."/>
            <person name="Hudson A.O."/>
        </authorList>
    </citation>
    <scope>NUCLEOTIDE SEQUENCE [LARGE SCALE GENOMIC DNA]</scope>
    <source>
        <strain evidence="9 10">RIT379</strain>
    </source>
</reference>
<evidence type="ECO:0000256" key="2">
    <source>
        <dbReference type="ARBA" id="ARBA00022840"/>
    </source>
</evidence>
<feature type="coiled-coil region" evidence="4">
    <location>
        <begin position="252"/>
        <end position="286"/>
    </location>
</feature>
<dbReference type="AlphaFoldDB" id="A0A0J1I8T8"/>
<keyword evidence="4" id="KW-0175">Coiled coil</keyword>
<feature type="binding site" evidence="3">
    <location>
        <begin position="369"/>
        <end position="373"/>
    </location>
    <ligand>
        <name>ATP</name>
        <dbReference type="ChEBI" id="CHEBI:30616"/>
    </ligand>
</feature>
<keyword evidence="3" id="KW-0347">Helicase</keyword>
<comment type="function">
    <text evidence="3">DNA-dependent ATPase and ATP-dependent 5'-3' DNA helicase. Has no activity on blunt DNA or DNA with 3'-overhangs, requires at least 10 bases of 5'-ssDNA for helicase activity.</text>
</comment>
<dbReference type="InterPro" id="IPR055446">
    <property type="entry name" value="RecD2_N_OB"/>
</dbReference>
<evidence type="ECO:0000259" key="6">
    <source>
        <dbReference type="Pfam" id="PF14490"/>
    </source>
</evidence>
<organism evidence="9 10">
    <name type="scientific">Niallia circulans</name>
    <name type="common">Bacillus circulans</name>
    <dbReference type="NCBI Taxonomy" id="1397"/>
    <lineage>
        <taxon>Bacteria</taxon>
        <taxon>Bacillati</taxon>
        <taxon>Bacillota</taxon>
        <taxon>Bacilli</taxon>
        <taxon>Bacillales</taxon>
        <taxon>Bacillaceae</taxon>
        <taxon>Niallia</taxon>
    </lineage>
</organism>
<dbReference type="Proteomes" id="UP000036045">
    <property type="component" value="Unassembled WGS sequence"/>
</dbReference>
<dbReference type="PANTHER" id="PTHR43788:SF6">
    <property type="entry name" value="DNA HELICASE B"/>
    <property type="match status" value="1"/>
</dbReference>
<keyword evidence="10" id="KW-1185">Reference proteome</keyword>
<dbReference type="EMBL" id="LDPH01000031">
    <property type="protein sequence ID" value="KLV22379.1"/>
    <property type="molecule type" value="Genomic_DNA"/>
</dbReference>
<evidence type="ECO:0000259" key="7">
    <source>
        <dbReference type="Pfam" id="PF18335"/>
    </source>
</evidence>
<dbReference type="CDD" id="cd17933">
    <property type="entry name" value="DEXSc_RecD-like"/>
    <property type="match status" value="1"/>
</dbReference>
<feature type="domain" description="ATP-dependent RecD2 DNA helicase-like helix-hairpin-helix" evidence="6">
    <location>
        <begin position="158"/>
        <end position="249"/>
    </location>
</feature>
<protein>
    <recommendedName>
        <fullName evidence="3">ATP-dependent RecD2 DNA helicase</fullName>
        <ecNumber evidence="3">5.6.2.3</ecNumber>
    </recommendedName>
    <alternativeName>
        <fullName evidence="3">DNA 5'-3' helicase subunit RecD2</fullName>
    </alternativeName>
</protein>
<dbReference type="RefSeq" id="WP_047944335.1">
    <property type="nucleotide sequence ID" value="NZ_JARTLH010000032.1"/>
</dbReference>
<dbReference type="InterPro" id="IPR027417">
    <property type="entry name" value="P-loop_NTPase"/>
</dbReference>
<dbReference type="CDD" id="cd18809">
    <property type="entry name" value="SF1_C_RecD"/>
    <property type="match status" value="1"/>
</dbReference>
<sequence>MNEQNSLDLFENEKKYVKGRHLVTIFHNEQNLYSVIRIRVDETNHDYDDKEAVITGYLPKMNEEETYTYYGDFKEHPRFGLQLQATSFRKEMPQTKQGVISYLSSNLFKGIGEKTAENIVDTLGEEAISKIMNQPSILETVPKLASDKAKILYDTLRKNQGLEQAMVSLNQYGFGPQLSMKIYQVYKENTLEIVQTNPYKLVEDIEGIGFGKADDLGSQIGITGNHPDRLKAGCLYILELSSNQEGHVYLHAEFLLEKVKALLEENQKEEIEFSQIADQVIQLEEEGKIIVEDKKIYLPSLFFSEKGLVRNIKRVMEQSEYKDQFPESEFLLALGNLEDRIGVQYAPSQREAIQTALMSPMLILTGGPGTGKTTVIKGIVELYGELHGCSLEPNYYKNDEPYPFILAAPTGRAAKRMAESTGLPAVTIHRLLGWNGTGTFERDEDHPLEGKILIVDETSMVDIWLAHQLFKALPEHIQVIIVGDEDQLPSVGPGQVLKDLLDSACIPTVKLKDIYRQAEGSSIIELAHEMKKGQLPANLLVPQGDRSFIKCSSSQIPQAIEKIVLNAKNKGFAPMDIQVLAPMYRGPAGIDRLNAILQEILNPNPDGTRKELKFGEVTYRIGDKVLQLVNQPESNVFNGDMGEIVSIFYAKENTEKQDMVIVSFDGIEATYTRQDLNQITLAYCCSVHKSQGSEFPIVIMPVVKSYYRMLRRNLIYTGITRSKQFLILCGEVEAMELGVSRNDELNRQTTLKEKIKEAFADVYQPDETMEITKENSFDLLYEGKINQIDPMIGMENISPYDFMEASES</sequence>
<dbReference type="GO" id="GO:0006310">
    <property type="term" value="P:DNA recombination"/>
    <property type="evidence" value="ECO:0007669"/>
    <property type="project" value="InterPro"/>
</dbReference>
<dbReference type="OrthoDB" id="9803432at2"/>
<evidence type="ECO:0000256" key="1">
    <source>
        <dbReference type="ARBA" id="ARBA00022741"/>
    </source>
</evidence>
<dbReference type="Pfam" id="PF23139">
    <property type="entry name" value="OB_YrrC"/>
    <property type="match status" value="1"/>
</dbReference>
<feature type="domain" description="ATP-dependent RecD2 DNA helicase SH3" evidence="7">
    <location>
        <begin position="593"/>
        <end position="664"/>
    </location>
</feature>
<dbReference type="SUPFAM" id="SSF52540">
    <property type="entry name" value="P-loop containing nucleoside triphosphate hydrolases"/>
    <property type="match status" value="2"/>
</dbReference>
<keyword evidence="3" id="KW-0413">Isomerase</keyword>
<evidence type="ECO:0000256" key="3">
    <source>
        <dbReference type="HAMAP-Rule" id="MF_01488"/>
    </source>
</evidence>
<dbReference type="InterPro" id="IPR029493">
    <property type="entry name" value="RecD2-like_HHH"/>
</dbReference>
<keyword evidence="3" id="KW-0238">DNA-binding</keyword>
<dbReference type="GO" id="GO:0005524">
    <property type="term" value="F:ATP binding"/>
    <property type="evidence" value="ECO:0007669"/>
    <property type="project" value="UniProtKB-UniRule"/>
</dbReference>
<keyword evidence="1 3" id="KW-0547">Nucleotide-binding</keyword>
<comment type="caution">
    <text evidence="9">The sequence shown here is derived from an EMBL/GenBank/DDBJ whole genome shotgun (WGS) entry which is preliminary data.</text>
</comment>
<dbReference type="GO" id="GO:0003677">
    <property type="term" value="F:DNA binding"/>
    <property type="evidence" value="ECO:0007669"/>
    <property type="project" value="UniProtKB-UniRule"/>
</dbReference>
<dbReference type="Pfam" id="PF13538">
    <property type="entry name" value="UvrD_C_2"/>
    <property type="match status" value="1"/>
</dbReference>
<comment type="catalytic activity">
    <reaction evidence="3">
        <text>ATP + H2O = ADP + phosphate + H(+)</text>
        <dbReference type="Rhea" id="RHEA:13065"/>
        <dbReference type="ChEBI" id="CHEBI:15377"/>
        <dbReference type="ChEBI" id="CHEBI:15378"/>
        <dbReference type="ChEBI" id="CHEBI:30616"/>
        <dbReference type="ChEBI" id="CHEBI:43474"/>
        <dbReference type="ChEBI" id="CHEBI:456216"/>
        <dbReference type="EC" id="5.6.2.3"/>
    </reaction>
</comment>
<dbReference type="InterPro" id="IPR027785">
    <property type="entry name" value="UvrD-like_helicase_C"/>
</dbReference>
<dbReference type="InterPro" id="IPR041451">
    <property type="entry name" value="RecD2_SH13"/>
</dbReference>
<keyword evidence="3" id="KW-0378">Hydrolase</keyword>
<dbReference type="HAMAP" id="MF_01488">
    <property type="entry name" value="RecD2"/>
    <property type="match status" value="1"/>
</dbReference>
<dbReference type="GO" id="GO:0009338">
    <property type="term" value="C:exodeoxyribonuclease V complex"/>
    <property type="evidence" value="ECO:0007669"/>
    <property type="project" value="TreeGrafter"/>
</dbReference>
<dbReference type="PANTHER" id="PTHR43788">
    <property type="entry name" value="DNA2/NAM7 HELICASE FAMILY MEMBER"/>
    <property type="match status" value="1"/>
</dbReference>
<evidence type="ECO:0000256" key="4">
    <source>
        <dbReference type="SAM" id="Coils"/>
    </source>
</evidence>
<dbReference type="Gene3D" id="3.40.50.300">
    <property type="entry name" value="P-loop containing nucleotide triphosphate hydrolases"/>
    <property type="match status" value="2"/>
</dbReference>
<dbReference type="EC" id="5.6.2.3" evidence="3"/>
<dbReference type="Gene3D" id="1.10.10.2220">
    <property type="match status" value="1"/>
</dbReference>
<gene>
    <name evidence="3" type="primary">recD2</name>
    <name evidence="9" type="ORF">ABW02_21570</name>
</gene>
<dbReference type="InterPro" id="IPR006345">
    <property type="entry name" value="RecD2"/>
</dbReference>
<feature type="domain" description="UvrD-like helicase C-terminal" evidence="5">
    <location>
        <begin position="681"/>
        <end position="728"/>
    </location>
</feature>